<proteinExistence type="predicted"/>
<evidence type="ECO:0000256" key="1">
    <source>
        <dbReference type="SAM" id="MobiDB-lite"/>
    </source>
</evidence>
<dbReference type="GeneID" id="28962263"/>
<dbReference type="RefSeq" id="XP_018254042.1">
    <property type="nucleotide sequence ID" value="XM_018401906.1"/>
</dbReference>
<accession>A0A0J9WTG6</accession>
<dbReference type="Proteomes" id="UP000009097">
    <property type="component" value="Unassembled WGS sequence"/>
</dbReference>
<organism evidence="2 3">
    <name type="scientific">Fusarium oxysporum f. sp. lycopersici (strain 4287 / CBS 123668 / FGSC 9935 / NRRL 34936)</name>
    <name type="common">Fusarium vascular wilt of tomato</name>
    <dbReference type="NCBI Taxonomy" id="426428"/>
    <lineage>
        <taxon>Eukaryota</taxon>
        <taxon>Fungi</taxon>
        <taxon>Dikarya</taxon>
        <taxon>Ascomycota</taxon>
        <taxon>Pezizomycotina</taxon>
        <taxon>Sordariomycetes</taxon>
        <taxon>Hypocreomycetidae</taxon>
        <taxon>Hypocreales</taxon>
        <taxon>Nectriaceae</taxon>
        <taxon>Fusarium</taxon>
        <taxon>Fusarium oxysporum species complex</taxon>
    </lineage>
</organism>
<reference evidence="2" key="1">
    <citation type="submission" date="2007-04" db="EMBL/GenBank/DDBJ databases">
        <authorList>
            <consortium name="The Broad Institute Genome Sequencing Platform"/>
            <person name="Birren B."/>
            <person name="Lander E."/>
            <person name="Galagan J."/>
            <person name="Nusbaum C."/>
            <person name="Devon K."/>
            <person name="Ma L.-J."/>
            <person name="Jaffe D."/>
            <person name="Butler J."/>
            <person name="Alvarez P."/>
            <person name="Gnerre S."/>
            <person name="Grabherr M."/>
            <person name="Kleber M."/>
            <person name="Mauceli E."/>
            <person name="Brockman W."/>
            <person name="MacCallum I.A."/>
            <person name="Young S."/>
            <person name="LaButti K."/>
            <person name="DeCaprio D."/>
            <person name="Crawford M."/>
            <person name="Koehrsen M."/>
            <person name="Engels R."/>
            <person name="Montgomery P."/>
            <person name="Pearson M."/>
            <person name="Howarth C."/>
            <person name="Larson L."/>
            <person name="White J."/>
            <person name="O'Leary S."/>
            <person name="Kodira C."/>
            <person name="Zeng Q."/>
            <person name="Yandava C."/>
            <person name="Alvarado L."/>
            <person name="Kistler C."/>
            <person name="Shim W.-B."/>
            <person name="Kang S."/>
            <person name="Woloshuk C."/>
        </authorList>
    </citation>
    <scope>NUCLEOTIDE SEQUENCE</scope>
    <source>
        <strain evidence="2">4287</strain>
    </source>
</reference>
<dbReference type="OrthoDB" id="4761845at2759"/>
<sequence>MESTKINARRVWSSIVRHAKEHHESVNAAVVAYYPQPSPAFTPGSKSAASSVLSSPRYSFEKPQ</sequence>
<name>A0A0J9WTG6_FUSO4</name>
<dbReference type="KEGG" id="fox:FOXG_21557"/>
<dbReference type="AlphaFoldDB" id="A0A0J9WTG6"/>
<evidence type="ECO:0000313" key="2">
    <source>
        <dbReference type="EMBL" id="KNB15997.1"/>
    </source>
</evidence>
<protein>
    <submittedName>
        <fullName evidence="2">Uncharacterized protein</fullName>
    </submittedName>
</protein>
<reference evidence="2" key="2">
    <citation type="journal article" date="2010" name="Nature">
        <title>Comparative genomics reveals mobile pathogenicity chromosomes in Fusarium.</title>
        <authorList>
            <person name="Ma L.J."/>
            <person name="van der Does H.C."/>
            <person name="Borkovich K.A."/>
            <person name="Coleman J.J."/>
            <person name="Daboussi M.J."/>
            <person name="Di Pietro A."/>
            <person name="Dufresne M."/>
            <person name="Freitag M."/>
            <person name="Grabherr M."/>
            <person name="Henrissat B."/>
            <person name="Houterman P.M."/>
            <person name="Kang S."/>
            <person name="Shim W.B."/>
            <person name="Woloshuk C."/>
            <person name="Xie X."/>
            <person name="Xu J.R."/>
            <person name="Antoniw J."/>
            <person name="Baker S.E."/>
            <person name="Bluhm B.H."/>
            <person name="Breakspear A."/>
            <person name="Brown D.W."/>
            <person name="Butchko R.A."/>
            <person name="Chapman S."/>
            <person name="Coulson R."/>
            <person name="Coutinho P.M."/>
            <person name="Danchin E.G."/>
            <person name="Diener A."/>
            <person name="Gale L.R."/>
            <person name="Gardiner D.M."/>
            <person name="Goff S."/>
            <person name="Hammond-Kosack K.E."/>
            <person name="Hilburn K."/>
            <person name="Hua-Van A."/>
            <person name="Jonkers W."/>
            <person name="Kazan K."/>
            <person name="Kodira C.D."/>
            <person name="Koehrsen M."/>
            <person name="Kumar L."/>
            <person name="Lee Y.H."/>
            <person name="Li L."/>
            <person name="Manners J.M."/>
            <person name="Miranda-Saavedra D."/>
            <person name="Mukherjee M."/>
            <person name="Park G."/>
            <person name="Park J."/>
            <person name="Park S.Y."/>
            <person name="Proctor R.H."/>
            <person name="Regev A."/>
            <person name="Ruiz-Roldan M.C."/>
            <person name="Sain D."/>
            <person name="Sakthikumar S."/>
            <person name="Sykes S."/>
            <person name="Schwartz D.C."/>
            <person name="Turgeon B.G."/>
            <person name="Wapinski I."/>
            <person name="Yoder O."/>
            <person name="Young S."/>
            <person name="Zeng Q."/>
            <person name="Zhou S."/>
            <person name="Galagan J."/>
            <person name="Cuomo C.A."/>
            <person name="Kistler H.C."/>
            <person name="Rep M."/>
        </authorList>
    </citation>
    <scope>NUCLEOTIDE SEQUENCE [LARGE SCALE GENOMIC DNA]</scope>
    <source>
        <strain evidence="2">4287</strain>
    </source>
</reference>
<feature type="region of interest" description="Disordered" evidence="1">
    <location>
        <begin position="42"/>
        <end position="64"/>
    </location>
</feature>
<dbReference type="VEuPathDB" id="FungiDB:FOXG_21557"/>
<gene>
    <name evidence="2" type="ORF">FOXG_21557</name>
</gene>
<dbReference type="EMBL" id="DS231718">
    <property type="protein sequence ID" value="KNB15997.1"/>
    <property type="molecule type" value="Genomic_DNA"/>
</dbReference>
<feature type="compositionally biased region" description="Low complexity" evidence="1">
    <location>
        <begin position="45"/>
        <end position="58"/>
    </location>
</feature>
<evidence type="ECO:0000313" key="3">
    <source>
        <dbReference type="Proteomes" id="UP000009097"/>
    </source>
</evidence>